<evidence type="ECO:0000313" key="11">
    <source>
        <dbReference type="Proteomes" id="UP001209878"/>
    </source>
</evidence>
<dbReference type="GO" id="GO:0007224">
    <property type="term" value="P:smoothened signaling pathway"/>
    <property type="evidence" value="ECO:0007669"/>
    <property type="project" value="TreeGrafter"/>
</dbReference>
<evidence type="ECO:0000256" key="7">
    <source>
        <dbReference type="SAM" id="MobiDB-lite"/>
    </source>
</evidence>
<dbReference type="PANTHER" id="PTHR45951">
    <property type="entry name" value="PROTEIN DISPATCHED-RELATED"/>
    <property type="match status" value="1"/>
</dbReference>
<feature type="compositionally biased region" description="Basic and acidic residues" evidence="7">
    <location>
        <begin position="1002"/>
        <end position="1017"/>
    </location>
</feature>
<comment type="similarity">
    <text evidence="6">Belongs to the dispatched family.</text>
</comment>
<organism evidence="10 11">
    <name type="scientific">Ridgeia piscesae</name>
    <name type="common">Tubeworm</name>
    <dbReference type="NCBI Taxonomy" id="27915"/>
    <lineage>
        <taxon>Eukaryota</taxon>
        <taxon>Metazoa</taxon>
        <taxon>Spiralia</taxon>
        <taxon>Lophotrochozoa</taxon>
        <taxon>Annelida</taxon>
        <taxon>Polychaeta</taxon>
        <taxon>Sedentaria</taxon>
        <taxon>Canalipalpata</taxon>
        <taxon>Sabellida</taxon>
        <taxon>Siboglinidae</taxon>
        <taxon>Ridgeia</taxon>
    </lineage>
</organism>
<dbReference type="GO" id="GO:0022857">
    <property type="term" value="F:transmembrane transporter activity"/>
    <property type="evidence" value="ECO:0007669"/>
    <property type="project" value="TreeGrafter"/>
</dbReference>
<dbReference type="AlphaFoldDB" id="A0AAD9L2N6"/>
<keyword evidence="5" id="KW-0325">Glycoprotein</keyword>
<comment type="subcellular location">
    <subcellularLocation>
        <location evidence="1">Membrane</location>
        <topology evidence="1">Multi-pass membrane protein</topology>
    </subcellularLocation>
</comment>
<feature type="transmembrane region" description="Helical" evidence="8">
    <location>
        <begin position="463"/>
        <end position="487"/>
    </location>
</feature>
<feature type="transmembrane region" description="Helical" evidence="8">
    <location>
        <begin position="360"/>
        <end position="379"/>
    </location>
</feature>
<dbReference type="InterPro" id="IPR052081">
    <property type="entry name" value="Dispatched_Hh_regulator"/>
</dbReference>
<dbReference type="InterPro" id="IPR000731">
    <property type="entry name" value="SSD"/>
</dbReference>
<feature type="transmembrane region" description="Helical" evidence="8">
    <location>
        <begin position="550"/>
        <end position="570"/>
    </location>
</feature>
<evidence type="ECO:0000256" key="4">
    <source>
        <dbReference type="ARBA" id="ARBA00023136"/>
    </source>
</evidence>
<dbReference type="Pfam" id="PF12349">
    <property type="entry name" value="Sterol-sensing"/>
    <property type="match status" value="1"/>
</dbReference>
<name>A0AAD9L2N6_RIDPI</name>
<dbReference type="InterPro" id="IPR053958">
    <property type="entry name" value="HMGCR/SNAP/NPC1-like_SSD"/>
</dbReference>
<dbReference type="Proteomes" id="UP001209878">
    <property type="component" value="Unassembled WGS sequence"/>
</dbReference>
<feature type="region of interest" description="Disordered" evidence="7">
    <location>
        <begin position="1073"/>
        <end position="1096"/>
    </location>
</feature>
<gene>
    <name evidence="10" type="ORF">NP493_359g03023</name>
</gene>
<feature type="region of interest" description="Disordered" evidence="7">
    <location>
        <begin position="988"/>
        <end position="1058"/>
    </location>
</feature>
<accession>A0AAD9L2N6</accession>
<dbReference type="PROSITE" id="PS50156">
    <property type="entry name" value="SSD"/>
    <property type="match status" value="1"/>
</dbReference>
<protein>
    <recommendedName>
        <fullName evidence="9">SSD domain-containing protein</fullName>
    </recommendedName>
</protein>
<feature type="transmembrane region" description="Helical" evidence="8">
    <location>
        <begin position="391"/>
        <end position="411"/>
    </location>
</feature>
<keyword evidence="11" id="KW-1185">Reference proteome</keyword>
<feature type="transmembrane region" description="Helical" evidence="8">
    <location>
        <begin position="12"/>
        <end position="34"/>
    </location>
</feature>
<evidence type="ECO:0000256" key="2">
    <source>
        <dbReference type="ARBA" id="ARBA00022692"/>
    </source>
</evidence>
<dbReference type="PROSITE" id="PS51257">
    <property type="entry name" value="PROKAR_LIPOPROTEIN"/>
    <property type="match status" value="1"/>
</dbReference>
<sequence>MHYPYTRVLTHYPYVVLAVVAIVAASCLVVTFTIGTVPDFTDPRLGFEVRGTEISKRVRSHASLFEETLHTHSLAPPAVHTRPSKMHQRHLATNASYAVVDTDDDVESSDYTVGNDSYAAPDAYFCDRPRKAYARVVYADVDGGNLFTVRRIKAMCRLEDTALRRHQSFRDACVQTTVTRQCCRSWSLGNYVSRLTNRSSCYDIRRRDVAYVEDLLTTCVPYYRALSLLADCYDAETRGDRYRQCADVPAPCKRYNAVYDILHFLADVDFMADGGDGVNHKLSYSMSFLPVAAGTGAVPLYESFEATTTSTSAKVKVVAVDFGVKQELFDRYLQNDVLWFGVALLAIVLAMWVYTTSLFLTLMAVVSLFLSLEISYFVYTHVFSVRFFPFMNLLVLVILIGVGADNVFIYVKTWTLAKQEKNVGTLEKIVSDTLRHATLSILVTSLTTAAAFYASYVSHITALACFAVFAGTAVVVNFVVVVTWLPASLVVYEKWLSDCCLCYGAEFNDGKHGTAYYARQLPHTAYERACELWRAAFEKLLPCAVLRLRVAWLLSLAGLALGAVVVVFYAPRLRLPTSDDFQLFSADHLFEVFDLRMKRHFESGVGTGLGTMPITIVWGVKAVDAGDKLDPFSKGGVVYDDSFNPATPRAQRWLLRFCRAARATDFYQREPGLQLTNCFIEHFKLFMESGCDATASAAQQACCGFDKFPYSEDVFNRCLRVYMPILAHSRRLYRANPNAGPRFAKDTGRLVALVVEFNSKEPYSLSYEKIAAFYRYMDDWVSERMLTAPDEMRHGWARRWPSASPSPSPTVVAFLTTLNLLITFYAMLSIAAAIFVTIAALVLLGWQLNVLESVTISAAVGLSIDFTLHYGMAYRLSPDLDRQMRVACATARMGSPVAVAALTTFLAGALVMPSTVLAYRQLGTFLMVVMAVSWTYATFFFQSLLRCFGPEGGFGQFHWPTCGACDGGGGARWRRHVDKTVYTMSESTVSSSSVTHANNSSETHELEHLTDDTRDPWRQQQHRLACRAAHHRRQSADSLEATTPLPPPTGARPHEPHTTLAERESCVRLIENNASSEHTDSLANNPNVWIPRHEHM</sequence>
<proteinExistence type="inferred from homology"/>
<evidence type="ECO:0000256" key="1">
    <source>
        <dbReference type="ARBA" id="ARBA00004141"/>
    </source>
</evidence>
<feature type="transmembrane region" description="Helical" evidence="8">
    <location>
        <begin position="437"/>
        <end position="456"/>
    </location>
</feature>
<dbReference type="SUPFAM" id="SSF82866">
    <property type="entry name" value="Multidrug efflux transporter AcrB transmembrane domain"/>
    <property type="match status" value="2"/>
</dbReference>
<comment type="caution">
    <text evidence="10">The sequence shown here is derived from an EMBL/GenBank/DDBJ whole genome shotgun (WGS) entry which is preliminary data.</text>
</comment>
<feature type="transmembrane region" description="Helical" evidence="8">
    <location>
        <begin position="824"/>
        <end position="848"/>
    </location>
</feature>
<evidence type="ECO:0000256" key="3">
    <source>
        <dbReference type="ARBA" id="ARBA00022989"/>
    </source>
</evidence>
<dbReference type="EMBL" id="JAODUO010000360">
    <property type="protein sequence ID" value="KAK2182253.1"/>
    <property type="molecule type" value="Genomic_DNA"/>
</dbReference>
<feature type="transmembrane region" description="Helical" evidence="8">
    <location>
        <begin position="337"/>
        <end position="354"/>
    </location>
</feature>
<feature type="compositionally biased region" description="Basic residues" evidence="7">
    <location>
        <begin position="1020"/>
        <end position="1033"/>
    </location>
</feature>
<dbReference type="Gene3D" id="1.20.1640.10">
    <property type="entry name" value="Multidrug efflux transporter AcrB transmembrane domain"/>
    <property type="match status" value="2"/>
</dbReference>
<evidence type="ECO:0000313" key="10">
    <source>
        <dbReference type="EMBL" id="KAK2182253.1"/>
    </source>
</evidence>
<feature type="transmembrane region" description="Helical" evidence="8">
    <location>
        <begin position="897"/>
        <end position="919"/>
    </location>
</feature>
<feature type="domain" description="SSD" evidence="9">
    <location>
        <begin position="357"/>
        <end position="491"/>
    </location>
</feature>
<dbReference type="GO" id="GO:0016020">
    <property type="term" value="C:membrane"/>
    <property type="evidence" value="ECO:0007669"/>
    <property type="project" value="UniProtKB-SubCell"/>
</dbReference>
<feature type="compositionally biased region" description="Low complexity" evidence="7">
    <location>
        <begin position="988"/>
        <end position="1001"/>
    </location>
</feature>
<evidence type="ECO:0000259" key="9">
    <source>
        <dbReference type="PROSITE" id="PS50156"/>
    </source>
</evidence>
<feature type="transmembrane region" description="Helical" evidence="8">
    <location>
        <begin position="854"/>
        <end position="876"/>
    </location>
</feature>
<keyword evidence="4 8" id="KW-0472">Membrane</keyword>
<keyword evidence="3 8" id="KW-1133">Transmembrane helix</keyword>
<evidence type="ECO:0000256" key="8">
    <source>
        <dbReference type="SAM" id="Phobius"/>
    </source>
</evidence>
<keyword evidence="2 8" id="KW-0812">Transmembrane</keyword>
<feature type="compositionally biased region" description="Polar residues" evidence="7">
    <location>
        <begin position="1073"/>
        <end position="1087"/>
    </location>
</feature>
<evidence type="ECO:0000256" key="6">
    <source>
        <dbReference type="ARBA" id="ARBA00038046"/>
    </source>
</evidence>
<evidence type="ECO:0000256" key="5">
    <source>
        <dbReference type="ARBA" id="ARBA00023180"/>
    </source>
</evidence>
<reference evidence="10" key="1">
    <citation type="journal article" date="2023" name="Mol. Biol. Evol.">
        <title>Third-Generation Sequencing Reveals the Adaptive Role of the Epigenome in Three Deep-Sea Polychaetes.</title>
        <authorList>
            <person name="Perez M."/>
            <person name="Aroh O."/>
            <person name="Sun Y."/>
            <person name="Lan Y."/>
            <person name="Juniper S.K."/>
            <person name="Young C.R."/>
            <person name="Angers B."/>
            <person name="Qian P.Y."/>
        </authorList>
    </citation>
    <scope>NUCLEOTIDE SEQUENCE</scope>
    <source>
        <strain evidence="10">R07B-5</strain>
    </source>
</reference>
<dbReference type="PANTHER" id="PTHR45951:SF3">
    <property type="entry name" value="PROTEIN DISPATCHED"/>
    <property type="match status" value="1"/>
</dbReference>
<feature type="transmembrane region" description="Helical" evidence="8">
    <location>
        <begin position="925"/>
        <end position="945"/>
    </location>
</feature>